<comment type="caution">
    <text evidence="9">Lacks conserved residue(s) required for the propagation of feature annotation.</text>
</comment>
<dbReference type="InterPro" id="IPR011576">
    <property type="entry name" value="Pyridox_Oxase_N"/>
</dbReference>
<dbReference type="InterPro" id="IPR000659">
    <property type="entry name" value="Pyridox_Oxase"/>
</dbReference>
<evidence type="ECO:0000256" key="6">
    <source>
        <dbReference type="ARBA" id="ARBA00022643"/>
    </source>
</evidence>
<evidence type="ECO:0000256" key="4">
    <source>
        <dbReference type="ARBA" id="ARBA00011738"/>
    </source>
</evidence>
<feature type="binding site" evidence="9 10">
    <location>
        <position position="67"/>
    </location>
    <ligand>
        <name>substrate</name>
    </ligand>
</feature>
<feature type="binding site" evidence="9 11">
    <location>
        <begin position="62"/>
        <end position="67"/>
    </location>
    <ligand>
        <name>FMN</name>
        <dbReference type="ChEBI" id="CHEBI:58210"/>
    </ligand>
</feature>
<dbReference type="GO" id="GO:0004733">
    <property type="term" value="F:pyridoxamine phosphate oxidase activity"/>
    <property type="evidence" value="ECO:0007669"/>
    <property type="project" value="UniProtKB-UniRule"/>
</dbReference>
<feature type="binding site" evidence="9 11">
    <location>
        <position position="196"/>
    </location>
    <ligand>
        <name>FMN</name>
        <dbReference type="ChEBI" id="CHEBI:58210"/>
    </ligand>
</feature>
<reference evidence="14 15" key="2">
    <citation type="submission" date="2018-03" db="EMBL/GenBank/DDBJ databases">
        <title>The ancient ancestry and fast evolution of plastids.</title>
        <authorList>
            <person name="Moore K.R."/>
            <person name="Magnabosco C."/>
            <person name="Momper L."/>
            <person name="Gold D.A."/>
            <person name="Bosak T."/>
            <person name="Fournier G.P."/>
        </authorList>
    </citation>
    <scope>NUCLEOTIDE SEQUENCE [LARGE SCALE GENOMIC DNA]</scope>
    <source>
        <strain evidence="14 15">ULC007</strain>
    </source>
</reference>
<comment type="similarity">
    <text evidence="3 9">Belongs to the pyridoxamine 5'-phosphate oxidase family.</text>
</comment>
<evidence type="ECO:0000313" key="15">
    <source>
        <dbReference type="Proteomes" id="UP000238634"/>
    </source>
</evidence>
<dbReference type="Pfam" id="PF01243">
    <property type="entry name" value="PNPOx_N"/>
    <property type="match status" value="1"/>
</dbReference>
<keyword evidence="5 9" id="KW-0285">Flavoprotein</keyword>
<evidence type="ECO:0000256" key="11">
    <source>
        <dbReference type="PIRSR" id="PIRSR000190-2"/>
    </source>
</evidence>
<dbReference type="PROSITE" id="PS01064">
    <property type="entry name" value="PYRIDOX_OXIDASE"/>
    <property type="match status" value="1"/>
</dbReference>
<dbReference type="FunFam" id="2.30.110.10:FF:000005">
    <property type="entry name" value="NAD(P)H-hydrate epimerase"/>
    <property type="match status" value="1"/>
</dbReference>
<dbReference type="InterPro" id="IPR019740">
    <property type="entry name" value="Pyridox_Oxase_CS"/>
</dbReference>
<evidence type="ECO:0000313" key="14">
    <source>
        <dbReference type="EMBL" id="PSB18738.1"/>
    </source>
</evidence>
<feature type="domain" description="Pyridoxamine 5'-phosphate oxidase N-terminal" evidence="12">
    <location>
        <begin position="34"/>
        <end position="160"/>
    </location>
</feature>
<evidence type="ECO:0000256" key="10">
    <source>
        <dbReference type="PIRSR" id="PIRSR000190-1"/>
    </source>
</evidence>
<evidence type="ECO:0000256" key="3">
    <source>
        <dbReference type="ARBA" id="ARBA00007301"/>
    </source>
</evidence>
<evidence type="ECO:0000256" key="2">
    <source>
        <dbReference type="ARBA" id="ARBA00005037"/>
    </source>
</evidence>
<comment type="caution">
    <text evidence="14">The sequence shown here is derived from an EMBL/GenBank/DDBJ whole genome shotgun (WGS) entry which is preliminary data.</text>
</comment>
<dbReference type="Gene3D" id="2.30.110.10">
    <property type="entry name" value="Electron Transport, Fmn-binding Protein, Chain A"/>
    <property type="match status" value="1"/>
</dbReference>
<comment type="subunit">
    <text evidence="4 9">Homodimer.</text>
</comment>
<dbReference type="NCBIfam" id="TIGR00558">
    <property type="entry name" value="pdxH"/>
    <property type="match status" value="1"/>
</dbReference>
<feature type="binding site" evidence="9 10">
    <location>
        <position position="132"/>
    </location>
    <ligand>
        <name>substrate</name>
    </ligand>
</feature>
<feature type="binding site" evidence="9 10">
    <location>
        <position position="128"/>
    </location>
    <ligand>
        <name>substrate</name>
    </ligand>
</feature>
<feature type="domain" description="Pyridoxine 5'-phosphate oxidase dimerisation C-terminal" evidence="13">
    <location>
        <begin position="173"/>
        <end position="213"/>
    </location>
</feature>
<organism evidence="14 15">
    <name type="scientific">Phormidesmis priestleyi ULC007</name>
    <dbReference type="NCBI Taxonomy" id="1920490"/>
    <lineage>
        <taxon>Bacteria</taxon>
        <taxon>Bacillati</taxon>
        <taxon>Cyanobacteriota</taxon>
        <taxon>Cyanophyceae</taxon>
        <taxon>Leptolyngbyales</taxon>
        <taxon>Leptolyngbyaceae</taxon>
        <taxon>Phormidesmis</taxon>
    </lineage>
</organism>
<dbReference type="GO" id="GO:0008615">
    <property type="term" value="P:pyridoxine biosynthetic process"/>
    <property type="evidence" value="ECO:0007669"/>
    <property type="project" value="UniProtKB-UniRule"/>
</dbReference>
<comment type="catalytic activity">
    <reaction evidence="9">
        <text>pyridoxamine 5'-phosphate + O2 + H2O = pyridoxal 5'-phosphate + H2O2 + NH4(+)</text>
        <dbReference type="Rhea" id="RHEA:15817"/>
        <dbReference type="ChEBI" id="CHEBI:15377"/>
        <dbReference type="ChEBI" id="CHEBI:15379"/>
        <dbReference type="ChEBI" id="CHEBI:16240"/>
        <dbReference type="ChEBI" id="CHEBI:28938"/>
        <dbReference type="ChEBI" id="CHEBI:58451"/>
        <dbReference type="ChEBI" id="CHEBI:597326"/>
        <dbReference type="EC" id="1.4.3.5"/>
    </reaction>
</comment>
<dbReference type="RefSeq" id="WP_073069788.1">
    <property type="nucleotide sequence ID" value="NZ_MPPI01000003.1"/>
</dbReference>
<evidence type="ECO:0000256" key="5">
    <source>
        <dbReference type="ARBA" id="ARBA00022630"/>
    </source>
</evidence>
<sequence length="213" mass="24820">MNSPIADLRKDYTLEELNETEVDPNPFVQFQRWFDQAVEAELPEPNAMTVATATKEGIPSARIVLLKGFDDRGFVFYTNYNSHKAQELLDNPHAALVFLWTELERQIRIVGSVEKISAEESDAYFYSRPIASRLGAWTSEQSQVIPNRDVLEQRLEELKAQYENQDIPRPPHWGGFRVKPIAIEFWQGRSSRLHDRLRYRLQNGEWMLDRLSP</sequence>
<dbReference type="NCBIfam" id="NF004231">
    <property type="entry name" value="PRK05679.1"/>
    <property type="match status" value="1"/>
</dbReference>
<evidence type="ECO:0000256" key="7">
    <source>
        <dbReference type="ARBA" id="ARBA00023002"/>
    </source>
</evidence>
<name>A0A2T1DE27_9CYAN</name>
<keyword evidence="15" id="KW-1185">Reference proteome</keyword>
<dbReference type="SUPFAM" id="SSF50475">
    <property type="entry name" value="FMN-binding split barrel"/>
    <property type="match status" value="1"/>
</dbReference>
<proteinExistence type="inferred from homology"/>
<dbReference type="GO" id="GO:0010181">
    <property type="term" value="F:FMN binding"/>
    <property type="evidence" value="ECO:0007669"/>
    <property type="project" value="UniProtKB-UniRule"/>
</dbReference>
<feature type="binding site" evidence="10">
    <location>
        <begin position="9"/>
        <end position="12"/>
    </location>
    <ligand>
        <name>substrate</name>
    </ligand>
</feature>
<dbReference type="STRING" id="1920490.GCA_001895925_03121"/>
<feature type="binding site" evidence="9 10">
    <location>
        <begin position="192"/>
        <end position="194"/>
    </location>
    <ligand>
        <name>substrate</name>
    </ligand>
</feature>
<keyword evidence="6 9" id="KW-0288">FMN</keyword>
<keyword evidence="7 9" id="KW-0560">Oxidoreductase</keyword>
<feature type="binding site" evidence="9 11">
    <location>
        <position position="186"/>
    </location>
    <ligand>
        <name>FMN</name>
        <dbReference type="ChEBI" id="CHEBI:58210"/>
    </ligand>
</feature>
<dbReference type="PIRSF" id="PIRSF000190">
    <property type="entry name" value="Pyd_amn-ph_oxd"/>
    <property type="match status" value="1"/>
</dbReference>
<protein>
    <recommendedName>
        <fullName evidence="9">Pyridoxine/pyridoxamine 5'-phosphate oxidase</fullName>
        <ecNumber evidence="9">1.4.3.5</ecNumber>
    </recommendedName>
    <alternativeName>
        <fullName evidence="9">PNP/PMP oxidase</fullName>
        <shortName evidence="9">PNPOx</shortName>
    </alternativeName>
    <alternativeName>
        <fullName evidence="9">Pyridoxal 5'-phosphate synthase</fullName>
    </alternativeName>
</protein>
<dbReference type="Proteomes" id="UP000238634">
    <property type="component" value="Unassembled WGS sequence"/>
</dbReference>
<comment type="pathway">
    <text evidence="1 9">Cofactor metabolism; pyridoxal 5'-phosphate salvage; pyridoxal 5'-phosphate from pyridoxamine 5'-phosphate: step 1/1.</text>
</comment>
<feature type="binding site" evidence="9 11">
    <location>
        <position position="84"/>
    </location>
    <ligand>
        <name>FMN</name>
        <dbReference type="ChEBI" id="CHEBI:58210"/>
    </ligand>
</feature>
<dbReference type="PANTHER" id="PTHR10851:SF0">
    <property type="entry name" value="PYRIDOXINE-5'-PHOSPHATE OXIDASE"/>
    <property type="match status" value="1"/>
</dbReference>
<comment type="catalytic activity">
    <reaction evidence="9">
        <text>pyridoxine 5'-phosphate + O2 = pyridoxal 5'-phosphate + H2O2</text>
        <dbReference type="Rhea" id="RHEA:15149"/>
        <dbReference type="ChEBI" id="CHEBI:15379"/>
        <dbReference type="ChEBI" id="CHEBI:16240"/>
        <dbReference type="ChEBI" id="CHEBI:58589"/>
        <dbReference type="ChEBI" id="CHEBI:597326"/>
        <dbReference type="EC" id="1.4.3.5"/>
    </reaction>
</comment>
<reference evidence="14 15" key="1">
    <citation type="submission" date="2018-02" db="EMBL/GenBank/DDBJ databases">
        <authorList>
            <person name="Cohen D.B."/>
            <person name="Kent A.D."/>
        </authorList>
    </citation>
    <scope>NUCLEOTIDE SEQUENCE [LARGE SCALE GENOMIC DNA]</scope>
    <source>
        <strain evidence="14 15">ULC007</strain>
    </source>
</reference>
<comment type="pathway">
    <text evidence="2 9">Cofactor metabolism; pyridoxal 5'-phosphate salvage; pyridoxal 5'-phosphate from pyridoxine 5'-phosphate: step 1/1.</text>
</comment>
<dbReference type="PANTHER" id="PTHR10851">
    <property type="entry name" value="PYRIDOXINE-5-PHOSPHATE OXIDASE"/>
    <property type="match status" value="1"/>
</dbReference>
<evidence type="ECO:0000256" key="9">
    <source>
        <dbReference type="HAMAP-Rule" id="MF_01629"/>
    </source>
</evidence>
<feature type="binding site" evidence="9 11">
    <location>
        <position position="106"/>
    </location>
    <ligand>
        <name>FMN</name>
        <dbReference type="ChEBI" id="CHEBI:58210"/>
    </ligand>
</feature>
<evidence type="ECO:0000256" key="1">
    <source>
        <dbReference type="ARBA" id="ARBA00004738"/>
    </source>
</evidence>
<feature type="binding site" evidence="9 11">
    <location>
        <begin position="141"/>
        <end position="142"/>
    </location>
    <ligand>
        <name>FMN</name>
        <dbReference type="ChEBI" id="CHEBI:58210"/>
    </ligand>
</feature>
<accession>A0A2T1DE27</accession>
<dbReference type="HAMAP" id="MF_01629">
    <property type="entry name" value="PdxH"/>
    <property type="match status" value="1"/>
</dbReference>
<comment type="cofactor">
    <cofactor evidence="9 11">
        <name>FMN</name>
        <dbReference type="ChEBI" id="CHEBI:58210"/>
    </cofactor>
    <text evidence="9 11">Binds 1 FMN per subunit.</text>
</comment>
<comment type="function">
    <text evidence="9">Catalyzes the oxidation of either pyridoxine 5'-phosphate (PNP) or pyridoxamine 5'-phosphate (PMP) into pyridoxal 5'-phosphate (PLP).</text>
</comment>
<dbReference type="AlphaFoldDB" id="A0A2T1DE27"/>
<dbReference type="InterPro" id="IPR019576">
    <property type="entry name" value="Pyridoxamine_oxidase_dimer_C"/>
</dbReference>
<feature type="binding site" evidence="9 11">
    <location>
        <begin position="77"/>
        <end position="78"/>
    </location>
    <ligand>
        <name>FMN</name>
        <dbReference type="ChEBI" id="CHEBI:58210"/>
    </ligand>
</feature>
<dbReference type="UniPathway" id="UPA01068">
    <property type="reaction ID" value="UER00304"/>
</dbReference>
<feature type="binding site" evidence="9 10">
    <location>
        <position position="124"/>
    </location>
    <ligand>
        <name>substrate</name>
    </ligand>
</feature>
<evidence type="ECO:0000259" key="13">
    <source>
        <dbReference type="Pfam" id="PF10590"/>
    </source>
</evidence>
<evidence type="ECO:0000259" key="12">
    <source>
        <dbReference type="Pfam" id="PF01243"/>
    </source>
</evidence>
<dbReference type="OrthoDB" id="9780392at2"/>
<dbReference type="EC" id="1.4.3.5" evidence="9"/>
<dbReference type="EMBL" id="PVWG01000015">
    <property type="protein sequence ID" value="PSB18738.1"/>
    <property type="molecule type" value="Genomic_DNA"/>
</dbReference>
<dbReference type="Pfam" id="PF10590">
    <property type="entry name" value="PNP_phzG_C"/>
    <property type="match status" value="1"/>
</dbReference>
<dbReference type="InterPro" id="IPR012349">
    <property type="entry name" value="Split_barrel_FMN-bd"/>
</dbReference>
<evidence type="ECO:0000256" key="8">
    <source>
        <dbReference type="ARBA" id="ARBA00023096"/>
    </source>
</evidence>
<gene>
    <name evidence="9 14" type="primary">pdxH</name>
    <name evidence="14" type="ORF">C7B65_14560</name>
</gene>
<keyword evidence="8 9" id="KW-0664">Pyridoxine biosynthesis</keyword>